<feature type="coiled-coil region" evidence="4">
    <location>
        <begin position="238"/>
        <end position="300"/>
    </location>
</feature>
<reference evidence="7" key="1">
    <citation type="submission" date="2023-09" db="EMBL/GenBank/DDBJ databases">
        <title>Undibacterium sp. 20NA77.5 isolated from freshwater.</title>
        <authorList>
            <person name="Le V."/>
            <person name="Ko S.-R."/>
            <person name="Ahn C.-Y."/>
            <person name="Oh H.-M."/>
        </authorList>
    </citation>
    <scope>NUCLEOTIDE SEQUENCE</scope>
    <source>
        <strain evidence="7">20NA77.5</strain>
    </source>
</reference>
<keyword evidence="3" id="KW-0597">Phosphoprotein</keyword>
<sequence>MVNRLFNRILLILVAITIAALLAHEHLMWQSWRIDQLPESRFTVVDDRPEGGQSVASLKQDANQKVLHCKIDRTYQWPFCELAIRLEESNDGVDLRRFDTLRIHLESSGPESANQIRLFIRNFNPAYSKDQQSITLKPHEIVYDPSKESAEVSFNLSQFMVSSWWIQEHPLPSKHLGPELDRVISMSIVTGGNVVQGDHTLTLKKLEFRGPWITAAHFRLIIIFIWIFAIVLYLLWSRQQSQQELKQSDQLREQLRAANEILEARVEERTRALATSNARLIDTLQNLEGARNELVQSEKNAALGNLVSGIAHELNTPIGNALLVGSTLSDVTKKLQQESSTGLTRRALNEFFDDALRGTTILIQNLDRAATLIASFKQLSADQHSGQRRDFSLKAVLEETALAMAPRLKNTHHQLILDVDDDIQMNSYPGPLSQVIINFINNAILHAFEGIDAGTMRLSAHKLDDQHVLIRFEDNGLGISASVLRRIFEPFFTTKLGKGGSGLGMHLAYNVVTQAFGGKIDIQSEPNKGTTIILNLPLTAPNAIGIQAKLGVPKDVLDDYYAFLGDRTIKEVSYFGGPHSRRDVVELALFLRAMQEGLPNTGVELIAVDSYAQGIAKLREGLLTGLATTAWRNDLQEFVGEILMSGPFIRDGQTVVGVYTRVGNSHALSSTNLHDIQQLRIASNKDWSVDWKTLQNLGANFCVDVKTWRQMVYMLSAGEVDAVLAPFPPNDDLSIEFESCRLIPIPGIAVSLHGTRHFAVSRNELGKKVADSVFPLLQQMIDSGTVTVAMRECGFINTSVQEWTVLENNTDIAAQD</sequence>
<dbReference type="InterPro" id="IPR005467">
    <property type="entry name" value="His_kinase_dom"/>
</dbReference>
<dbReference type="RefSeq" id="WP_309483619.1">
    <property type="nucleotide sequence ID" value="NZ_CP133720.1"/>
</dbReference>
<dbReference type="EMBL" id="CP133720">
    <property type="protein sequence ID" value="WMW82142.1"/>
    <property type="molecule type" value="Genomic_DNA"/>
</dbReference>
<dbReference type="CDD" id="cd00082">
    <property type="entry name" value="HisKA"/>
    <property type="match status" value="1"/>
</dbReference>
<dbReference type="InterPro" id="IPR003594">
    <property type="entry name" value="HATPase_dom"/>
</dbReference>
<evidence type="ECO:0000256" key="2">
    <source>
        <dbReference type="ARBA" id="ARBA00012438"/>
    </source>
</evidence>
<dbReference type="Gene3D" id="3.30.565.10">
    <property type="entry name" value="Histidine kinase-like ATPase, C-terminal domain"/>
    <property type="match status" value="1"/>
</dbReference>
<dbReference type="Gene3D" id="1.10.287.130">
    <property type="match status" value="1"/>
</dbReference>
<keyword evidence="7" id="KW-0547">Nucleotide-binding</keyword>
<feature type="transmembrane region" description="Helical" evidence="5">
    <location>
        <begin position="6"/>
        <end position="23"/>
    </location>
</feature>
<accession>A0ABY9RLQ3</accession>
<dbReference type="SUPFAM" id="SSF47384">
    <property type="entry name" value="Homodimeric domain of signal transducing histidine kinase"/>
    <property type="match status" value="1"/>
</dbReference>
<gene>
    <name evidence="7" type="ORF">RF679_07615</name>
</gene>
<dbReference type="InterPro" id="IPR004358">
    <property type="entry name" value="Sig_transdc_His_kin-like_C"/>
</dbReference>
<name>A0ABY9RLQ3_9BURK</name>
<dbReference type="Proteomes" id="UP001181355">
    <property type="component" value="Chromosome"/>
</dbReference>
<dbReference type="PANTHER" id="PTHR43065">
    <property type="entry name" value="SENSOR HISTIDINE KINASE"/>
    <property type="match status" value="1"/>
</dbReference>
<organism evidence="7 8">
    <name type="scientific">Undibacterium cyanobacteriorum</name>
    <dbReference type="NCBI Taxonomy" id="3073561"/>
    <lineage>
        <taxon>Bacteria</taxon>
        <taxon>Pseudomonadati</taxon>
        <taxon>Pseudomonadota</taxon>
        <taxon>Betaproteobacteria</taxon>
        <taxon>Burkholderiales</taxon>
        <taxon>Oxalobacteraceae</taxon>
        <taxon>Undibacterium</taxon>
    </lineage>
</organism>
<keyword evidence="4" id="KW-0175">Coiled coil</keyword>
<keyword evidence="5" id="KW-0472">Membrane</keyword>
<dbReference type="EC" id="2.7.13.3" evidence="2"/>
<dbReference type="SMART" id="SM00387">
    <property type="entry name" value="HATPase_c"/>
    <property type="match status" value="1"/>
</dbReference>
<protein>
    <recommendedName>
        <fullName evidence="2">histidine kinase</fullName>
        <ecNumber evidence="2">2.7.13.3</ecNumber>
    </recommendedName>
</protein>
<evidence type="ECO:0000256" key="5">
    <source>
        <dbReference type="SAM" id="Phobius"/>
    </source>
</evidence>
<dbReference type="PROSITE" id="PS50109">
    <property type="entry name" value="HIS_KIN"/>
    <property type="match status" value="1"/>
</dbReference>
<keyword evidence="7" id="KW-0067">ATP-binding</keyword>
<proteinExistence type="predicted"/>
<dbReference type="PANTHER" id="PTHR43065:SF47">
    <property type="match status" value="1"/>
</dbReference>
<dbReference type="SUPFAM" id="SSF55874">
    <property type="entry name" value="ATPase domain of HSP90 chaperone/DNA topoisomerase II/histidine kinase"/>
    <property type="match status" value="1"/>
</dbReference>
<dbReference type="Pfam" id="PF02518">
    <property type="entry name" value="HATPase_c"/>
    <property type="match status" value="1"/>
</dbReference>
<evidence type="ECO:0000313" key="8">
    <source>
        <dbReference type="Proteomes" id="UP001181355"/>
    </source>
</evidence>
<dbReference type="InterPro" id="IPR036097">
    <property type="entry name" value="HisK_dim/P_sf"/>
</dbReference>
<evidence type="ECO:0000259" key="6">
    <source>
        <dbReference type="PROSITE" id="PS50109"/>
    </source>
</evidence>
<dbReference type="InterPro" id="IPR036890">
    <property type="entry name" value="HATPase_C_sf"/>
</dbReference>
<comment type="catalytic activity">
    <reaction evidence="1">
        <text>ATP + protein L-histidine = ADP + protein N-phospho-L-histidine.</text>
        <dbReference type="EC" id="2.7.13.3"/>
    </reaction>
</comment>
<dbReference type="PRINTS" id="PR00344">
    <property type="entry name" value="BCTRLSENSOR"/>
</dbReference>
<keyword evidence="5" id="KW-0812">Transmembrane</keyword>
<evidence type="ECO:0000256" key="4">
    <source>
        <dbReference type="SAM" id="Coils"/>
    </source>
</evidence>
<feature type="transmembrane region" description="Helical" evidence="5">
    <location>
        <begin position="212"/>
        <end position="236"/>
    </location>
</feature>
<feature type="domain" description="Histidine kinase" evidence="6">
    <location>
        <begin position="309"/>
        <end position="540"/>
    </location>
</feature>
<dbReference type="SUPFAM" id="SSF53850">
    <property type="entry name" value="Periplasmic binding protein-like II"/>
    <property type="match status" value="1"/>
</dbReference>
<evidence type="ECO:0000256" key="1">
    <source>
        <dbReference type="ARBA" id="ARBA00000085"/>
    </source>
</evidence>
<keyword evidence="8" id="KW-1185">Reference proteome</keyword>
<dbReference type="GO" id="GO:0005524">
    <property type="term" value="F:ATP binding"/>
    <property type="evidence" value="ECO:0007669"/>
    <property type="project" value="UniProtKB-KW"/>
</dbReference>
<keyword evidence="5" id="KW-1133">Transmembrane helix</keyword>
<dbReference type="InterPro" id="IPR003661">
    <property type="entry name" value="HisK_dim/P_dom"/>
</dbReference>
<evidence type="ECO:0000256" key="3">
    <source>
        <dbReference type="ARBA" id="ARBA00022553"/>
    </source>
</evidence>
<evidence type="ECO:0000313" key="7">
    <source>
        <dbReference type="EMBL" id="WMW82142.1"/>
    </source>
</evidence>